<dbReference type="Pfam" id="PF24173">
    <property type="entry name" value="TPR_TTI1_N"/>
    <property type="match status" value="1"/>
</dbReference>
<dbReference type="InterPro" id="IPR057567">
    <property type="entry name" value="TPR_TTI1_C"/>
</dbReference>
<keyword evidence="4" id="KW-1185">Reference proteome</keyword>
<dbReference type="PANTHER" id="PTHR18460:SF3">
    <property type="entry name" value="TELO2-INTERACTING PROTEIN 1 HOMOLOG"/>
    <property type="match status" value="1"/>
</dbReference>
<organism evidence="3 4">
    <name type="scientific">Littorina saxatilis</name>
    <dbReference type="NCBI Taxonomy" id="31220"/>
    <lineage>
        <taxon>Eukaryota</taxon>
        <taxon>Metazoa</taxon>
        <taxon>Spiralia</taxon>
        <taxon>Lophotrochozoa</taxon>
        <taxon>Mollusca</taxon>
        <taxon>Gastropoda</taxon>
        <taxon>Caenogastropoda</taxon>
        <taxon>Littorinimorpha</taxon>
        <taxon>Littorinoidea</taxon>
        <taxon>Littorinidae</taxon>
        <taxon>Littorina</taxon>
    </lineage>
</organism>
<comment type="caution">
    <text evidence="3">The sequence shown here is derived from an EMBL/GenBank/DDBJ whole genome shotgun (WGS) entry which is preliminary data.</text>
</comment>
<dbReference type="Pfam" id="PF21547">
    <property type="entry name" value="TTI1"/>
    <property type="match status" value="1"/>
</dbReference>
<feature type="domain" description="TTI1 C-terminal TPR" evidence="2">
    <location>
        <begin position="752"/>
        <end position="1026"/>
    </location>
</feature>
<dbReference type="InterPro" id="IPR049362">
    <property type="entry name" value="TTI1_rpt"/>
</dbReference>
<dbReference type="Pfam" id="PF24176">
    <property type="entry name" value="TPR_TTI1_2nd"/>
    <property type="match status" value="1"/>
</dbReference>
<dbReference type="InterPro" id="IPR052587">
    <property type="entry name" value="TELO2-interacting_protein_1"/>
</dbReference>
<dbReference type="InterPro" id="IPR057566">
    <property type="entry name" value="TPR_TTI1_N"/>
</dbReference>
<evidence type="ECO:0000313" key="3">
    <source>
        <dbReference type="EMBL" id="KAK7093642.1"/>
    </source>
</evidence>
<gene>
    <name evidence="3" type="ORF">V1264_007349</name>
</gene>
<proteinExistence type="predicted"/>
<dbReference type="Gene3D" id="1.25.10.10">
    <property type="entry name" value="Leucine-rich Repeat Variant"/>
    <property type="match status" value="2"/>
</dbReference>
<dbReference type="AlphaFoldDB" id="A0AAN9AV30"/>
<dbReference type="Pfam" id="PF24181">
    <property type="entry name" value="TPR_TTI1_C"/>
    <property type="match status" value="1"/>
</dbReference>
<dbReference type="Proteomes" id="UP001374579">
    <property type="component" value="Unassembled WGS sequence"/>
</dbReference>
<evidence type="ECO:0008006" key="5">
    <source>
        <dbReference type="Google" id="ProtNLM"/>
    </source>
</evidence>
<evidence type="ECO:0000259" key="1">
    <source>
        <dbReference type="Pfam" id="PF24173"/>
    </source>
</evidence>
<dbReference type="EMBL" id="JBAMIC010000019">
    <property type="protein sequence ID" value="KAK7093642.1"/>
    <property type="molecule type" value="Genomic_DNA"/>
</dbReference>
<dbReference type="SUPFAM" id="SSF48371">
    <property type="entry name" value="ARM repeat"/>
    <property type="match status" value="1"/>
</dbReference>
<protein>
    <recommendedName>
        <fullName evidence="5">TELO2-interacting protein 1 homolog</fullName>
    </recommendedName>
</protein>
<evidence type="ECO:0000259" key="2">
    <source>
        <dbReference type="Pfam" id="PF24181"/>
    </source>
</evidence>
<dbReference type="PANTHER" id="PTHR18460">
    <property type="entry name" value="TEL2 INTERACTING PROTEIN 1 TTI1 FAMILY MEMBER"/>
    <property type="match status" value="1"/>
</dbReference>
<reference evidence="3 4" key="1">
    <citation type="submission" date="2024-02" db="EMBL/GenBank/DDBJ databases">
        <title>Chromosome-scale genome assembly of the rough periwinkle Littorina saxatilis.</title>
        <authorList>
            <person name="De Jode A."/>
            <person name="Faria R."/>
            <person name="Formenti G."/>
            <person name="Sims Y."/>
            <person name="Smith T.P."/>
            <person name="Tracey A."/>
            <person name="Wood J.M.D."/>
            <person name="Zagrodzka Z.B."/>
            <person name="Johannesson K."/>
            <person name="Butlin R.K."/>
            <person name="Leder E.H."/>
        </authorList>
    </citation>
    <scope>NUCLEOTIDE SEQUENCE [LARGE SCALE GENOMIC DNA]</scope>
    <source>
        <strain evidence="3">Snail1</strain>
        <tissue evidence="3">Muscle</tissue>
    </source>
</reference>
<evidence type="ECO:0000313" key="4">
    <source>
        <dbReference type="Proteomes" id="UP001374579"/>
    </source>
</evidence>
<feature type="domain" description="TTI1 N-terminal TPR" evidence="1">
    <location>
        <begin position="14"/>
        <end position="344"/>
    </location>
</feature>
<dbReference type="InterPro" id="IPR016024">
    <property type="entry name" value="ARM-type_fold"/>
</dbReference>
<accession>A0AAN9AV30</accession>
<dbReference type="GO" id="GO:0005737">
    <property type="term" value="C:cytoplasm"/>
    <property type="evidence" value="ECO:0007669"/>
    <property type="project" value="TreeGrafter"/>
</dbReference>
<dbReference type="InterPro" id="IPR011989">
    <property type="entry name" value="ARM-like"/>
</dbReference>
<sequence length="1079" mass="120939">MVESEAMKAALSCVRPLCMQLVQSPSTKHVQAITVEMRSFDDEVVQGLQQFLIFPLRTVLMQCTSQSLPEQVLIETCQALNVLLSKSLLHNKAVFMDLFSILTNLMFFDKTNSMAPRCLSEEEKMAVVQALCTLITKSSDEVLHEVYVPSNIARLGSVVSQLVAFVSDTKTSRSLRSQAMDTLLVLMQKRTYKHKEEWWQHGSRFAGLLPGISTAMLKVVIGDSKQGHQLFCKALDVWTEVACLTLGDESLSREQNEGFAWIDGLQMPQRLKELITRRDENWVKSVLPRMEFMIKEISKLKKHDNWKVRRAFVKWGDCLLCQCEKSLSNCASLILEVLVLLMTDSYTQVAAPAKAALEKYRDRQSSIEGCRPLVEILKENLYSLVTSLPRRIRMEDEEEKGAVVGLLNGYISLLGNNMSALLLSLPHVTRLAKVLVQVLQLDVTDQKILEESGMGAKGSTNLSNFLQRVNVMKPRKVFVHFRDDNVKAGLLKACRLLGFYGDLSILVECFLDLYRESAAHQLSCVLIINEILAGHGERKDTVEGVFSTESGREDVVRMLLEEYLSYDNMTLCETKPQTQLVPVSSSSSSSSPSVSLYLMDDCDAEAQQTATTRNKAIMLTCLFLEGVAVCAKVTGKKLRLMLTDALYPVAEKMGSEVSAVSSTAYLTLCHMAEACQYSSVDELIQSNADYLVNSISLRLRHFHRHARAPSVLSVMLQLCTTNILSLVWDSIVEILETLDEHHAEQAVVFLPVLYQLTLAVARWFPVQHTPQQAKPTSPKAKADPAEIVQLLVERHRTRLQAEAYEEEAAAEDPHTVEEEAAKMAEEGELEEKAEEKKEPPLHVKAVKEVLSRTKHLVSSSDPRLTLLALDIIQQGCLDLADHQNELLPMVHQLWQSFKQRFQDTEKLVVIKAVKTLHRLCSCCGDFIRQRVEKDVLPSLKSCLEKQAQISRQCGSSYHYTVNFKLQLTLLSTLGEMALQMGLDGAGLEQVLYCCLPYLSQHQPAKLQQACVESVKQLMMCDADIVWLALSGLYMPAVPAPPSHHFQPVTVFKGVGENNEYSTSVTMLFQHMDSSSKPDT</sequence>
<name>A0AAN9AV30_9CAEN</name>